<feature type="signal peptide" evidence="1">
    <location>
        <begin position="1"/>
        <end position="29"/>
    </location>
</feature>
<reference evidence="2 3" key="1">
    <citation type="submission" date="2016-10" db="EMBL/GenBank/DDBJ databases">
        <authorList>
            <person name="de Groot N.N."/>
        </authorList>
    </citation>
    <scope>NUCLEOTIDE SEQUENCE [LARGE SCALE GENOMIC DNA]</scope>
    <source>
        <strain evidence="2 3">DSM 21001</strain>
    </source>
</reference>
<organism evidence="2 3">
    <name type="scientific">Granulicella pectinivorans</name>
    <dbReference type="NCBI Taxonomy" id="474950"/>
    <lineage>
        <taxon>Bacteria</taxon>
        <taxon>Pseudomonadati</taxon>
        <taxon>Acidobacteriota</taxon>
        <taxon>Terriglobia</taxon>
        <taxon>Terriglobales</taxon>
        <taxon>Acidobacteriaceae</taxon>
        <taxon>Granulicella</taxon>
    </lineage>
</organism>
<dbReference type="Proteomes" id="UP000199024">
    <property type="component" value="Unassembled WGS sequence"/>
</dbReference>
<sequence length="431" mass="45297">MTKKTLLCHIFFCGSTVVLLGVPVVRAQAVPAATAPAPYQGFDVPDLRGNLTYAVSASETVTTGYNGGDGTATSTNISGDVAYLSRSETHPFSAVYSGGFLGSTSGYQPSTTFQNLSLSQVLKQKKWNFIVGDTVSYLPQSPTVGLSGIPGLGDLAIDPVQVGQGFGSGILTNYANRVSNFASATATRNLTGSTSIEGTGSYGIQRFLTDSVFALNSNQVTGSGGLNHRINARNTVAANYSYSRFTYVDEPYTFNTNGLSFEYVRSFTPRLIMDASIGPQWNAGTTFSSTSLSVAGSLFFSYVREKTSMSLGYTRGTNNGSGVVPGALSDSIGFSARRMLNRAWGAAGSVSYAHSSSLANVTTTPFSIDAVVASGQLSRQLSRSFSAFGSYTIQRQTTQGIVASSSNAFSGLSQTFGFGVTYSPGQIRLGR</sequence>
<evidence type="ECO:0000313" key="2">
    <source>
        <dbReference type="EMBL" id="SFS16843.1"/>
    </source>
</evidence>
<evidence type="ECO:0000313" key="3">
    <source>
        <dbReference type="Proteomes" id="UP000199024"/>
    </source>
</evidence>
<feature type="chain" id="PRO_5011619267" description="Beta-barrel porin 2" evidence="1">
    <location>
        <begin position="30"/>
        <end position="431"/>
    </location>
</feature>
<evidence type="ECO:0008006" key="4">
    <source>
        <dbReference type="Google" id="ProtNLM"/>
    </source>
</evidence>
<dbReference type="STRING" id="474950.SAMN05421771_2983"/>
<keyword evidence="1" id="KW-0732">Signal</keyword>
<gene>
    <name evidence="2" type="ORF">SAMN05421771_2983</name>
</gene>
<dbReference type="OrthoDB" id="115027at2"/>
<protein>
    <recommendedName>
        <fullName evidence="4">Beta-barrel porin 2</fullName>
    </recommendedName>
</protein>
<dbReference type="RefSeq" id="WP_089840095.1">
    <property type="nucleotide sequence ID" value="NZ_FOZL01000001.1"/>
</dbReference>
<dbReference type="AlphaFoldDB" id="A0A1I6MMC2"/>
<keyword evidence="3" id="KW-1185">Reference proteome</keyword>
<dbReference type="EMBL" id="FOZL01000001">
    <property type="protein sequence ID" value="SFS16843.1"/>
    <property type="molecule type" value="Genomic_DNA"/>
</dbReference>
<proteinExistence type="predicted"/>
<evidence type="ECO:0000256" key="1">
    <source>
        <dbReference type="SAM" id="SignalP"/>
    </source>
</evidence>
<name>A0A1I6MMC2_9BACT</name>
<accession>A0A1I6MMC2</accession>